<dbReference type="Gene3D" id="2.40.33.20">
    <property type="entry name" value="PK beta-barrel domain-like"/>
    <property type="match status" value="1"/>
</dbReference>
<organism evidence="2">
    <name type="scientific">uncultured bacterium lac111</name>
    <dbReference type="NCBI Taxonomy" id="1447235"/>
    <lineage>
        <taxon>Bacteria</taxon>
        <taxon>environmental samples</taxon>
    </lineage>
</organism>
<protein>
    <recommendedName>
        <fullName evidence="1">MOSC domain-containing protein</fullName>
    </recommendedName>
</protein>
<dbReference type="InterPro" id="IPR011037">
    <property type="entry name" value="Pyrv_Knase-like_insert_dom_sf"/>
</dbReference>
<sequence length="180" mass="19704">MRSLADLDAHLDNVRAAPRDSGTIELIVLRTSVGERAVVDEAELDIERGVVGDRWITSRSRHTPDGSPHPDQQLTLMSVRSAGAITERDRWPLAGDQLYVDLDLSQENLPIGTQLLLGEALVEISALPHLGCAKFTERFGSDATKWVNGDVGKLLRLRGVNARIVRGGVVRRGDTLRRPG</sequence>
<name>X2LC48_9BACT</name>
<evidence type="ECO:0000259" key="1">
    <source>
        <dbReference type="PROSITE" id="PS51340"/>
    </source>
</evidence>
<dbReference type="InterPro" id="IPR052353">
    <property type="entry name" value="Benzoxazolinone_Detox_Enz"/>
</dbReference>
<feature type="domain" description="MOSC" evidence="1">
    <location>
        <begin position="37"/>
        <end position="179"/>
    </location>
</feature>
<dbReference type="PANTHER" id="PTHR30212:SF2">
    <property type="entry name" value="PROTEIN YIIM"/>
    <property type="match status" value="1"/>
</dbReference>
<dbReference type="GO" id="GO:0030170">
    <property type="term" value="F:pyridoxal phosphate binding"/>
    <property type="evidence" value="ECO:0007669"/>
    <property type="project" value="InterPro"/>
</dbReference>
<dbReference type="PROSITE" id="PS51340">
    <property type="entry name" value="MOSC"/>
    <property type="match status" value="1"/>
</dbReference>
<dbReference type="GO" id="GO:0030151">
    <property type="term" value="F:molybdenum ion binding"/>
    <property type="evidence" value="ECO:0007669"/>
    <property type="project" value="InterPro"/>
</dbReference>
<dbReference type="PANTHER" id="PTHR30212">
    <property type="entry name" value="PROTEIN YIIM"/>
    <property type="match status" value="1"/>
</dbReference>
<dbReference type="SUPFAM" id="SSF50800">
    <property type="entry name" value="PK beta-barrel domain-like"/>
    <property type="match status" value="1"/>
</dbReference>
<proteinExistence type="predicted"/>
<dbReference type="AlphaFoldDB" id="X2LC48"/>
<accession>X2LC48</accession>
<evidence type="ECO:0000313" key="2">
    <source>
        <dbReference type="EMBL" id="AHN97838.1"/>
    </source>
</evidence>
<dbReference type="InterPro" id="IPR005302">
    <property type="entry name" value="MoCF_Sase_C"/>
</dbReference>
<dbReference type="GO" id="GO:0003824">
    <property type="term" value="F:catalytic activity"/>
    <property type="evidence" value="ECO:0007669"/>
    <property type="project" value="InterPro"/>
</dbReference>
<dbReference type="EMBL" id="KF796601">
    <property type="protein sequence ID" value="AHN97838.1"/>
    <property type="molecule type" value="Genomic_DNA"/>
</dbReference>
<reference evidence="2" key="1">
    <citation type="submission" date="2013-10" db="EMBL/GenBank/DDBJ databases">
        <title>Functional metagenomics reveals novel beta-galactosidases not predictable from gene sequences.</title>
        <authorList>
            <person name="Cheng J."/>
            <person name="Engel K."/>
            <person name="Romantsov T."/>
            <person name="Neufeld J.D."/>
            <person name="Rose D.R."/>
            <person name="Charles T.C."/>
        </authorList>
    </citation>
    <scope>NUCLEOTIDE SEQUENCE</scope>
</reference>